<evidence type="ECO:0000256" key="4">
    <source>
        <dbReference type="ARBA" id="ARBA00022692"/>
    </source>
</evidence>
<feature type="transmembrane region" description="Helical" evidence="7">
    <location>
        <begin position="273"/>
        <end position="293"/>
    </location>
</feature>
<keyword evidence="6 7" id="KW-0472">Membrane</keyword>
<comment type="pathway">
    <text evidence="2">Cell wall biogenesis; lipoteichoic acid biosynthesis.</text>
</comment>
<gene>
    <name evidence="9" type="ORF">H5993_00540</name>
</gene>
<keyword evidence="3" id="KW-1003">Cell membrane</keyword>
<comment type="caution">
    <text evidence="9">The sequence shown here is derived from an EMBL/GenBank/DDBJ whole genome shotgun (WGS) entry which is preliminary data.</text>
</comment>
<dbReference type="InterPro" id="IPR017850">
    <property type="entry name" value="Alkaline_phosphatase_core_sf"/>
</dbReference>
<dbReference type="CDD" id="cd16015">
    <property type="entry name" value="LTA_synthase"/>
    <property type="match status" value="1"/>
</dbReference>
<keyword evidence="4 7" id="KW-0812">Transmembrane</keyword>
<feature type="transmembrane region" description="Helical" evidence="7">
    <location>
        <begin position="100"/>
        <end position="117"/>
    </location>
</feature>
<keyword evidence="10" id="KW-1185">Reference proteome</keyword>
<dbReference type="Gene3D" id="3.40.720.10">
    <property type="entry name" value="Alkaline Phosphatase, subunit A"/>
    <property type="match status" value="1"/>
</dbReference>
<feature type="transmembrane region" description="Helical" evidence="7">
    <location>
        <begin position="305"/>
        <end position="329"/>
    </location>
</feature>
<feature type="transmembrane region" description="Helical" evidence="7">
    <location>
        <begin position="476"/>
        <end position="495"/>
    </location>
</feature>
<keyword evidence="5 7" id="KW-1133">Transmembrane helix</keyword>
<feature type="transmembrane region" description="Helical" evidence="7">
    <location>
        <begin position="368"/>
        <end position="387"/>
    </location>
</feature>
<accession>A0ABS2ELL1</accession>
<evidence type="ECO:0000313" key="9">
    <source>
        <dbReference type="EMBL" id="MBM6753256.1"/>
    </source>
</evidence>
<dbReference type="PANTHER" id="PTHR47371">
    <property type="entry name" value="LIPOTEICHOIC ACID SYNTHASE"/>
    <property type="match status" value="1"/>
</dbReference>
<name>A0ABS2ELL1_9LACO</name>
<dbReference type="EMBL" id="JACJJQ010000002">
    <property type="protein sequence ID" value="MBM6753256.1"/>
    <property type="molecule type" value="Genomic_DNA"/>
</dbReference>
<proteinExistence type="predicted"/>
<feature type="transmembrane region" description="Helical" evidence="7">
    <location>
        <begin position="129"/>
        <end position="153"/>
    </location>
</feature>
<evidence type="ECO:0000256" key="3">
    <source>
        <dbReference type="ARBA" id="ARBA00022475"/>
    </source>
</evidence>
<dbReference type="RefSeq" id="WP_204775809.1">
    <property type="nucleotide sequence ID" value="NZ_JACJJQ010000002.1"/>
</dbReference>
<evidence type="ECO:0000256" key="5">
    <source>
        <dbReference type="ARBA" id="ARBA00022989"/>
    </source>
</evidence>
<dbReference type="SUPFAM" id="SSF53649">
    <property type="entry name" value="Alkaline phosphatase-like"/>
    <property type="match status" value="1"/>
</dbReference>
<sequence length="982" mass="112240">MVKKVISWSFSQVLIVLFVFNLLLWNNSLPFINYGNDISNLILWSKDSLPYIGNSIGLTKLVILQGIHTILNMVEIWVLLEVGQQYKKLSKPTGWIIQNWLLVVIVGSLSLLGGLLRGKYFQFSDLITVFFPILRGASNIVIALLVTPFIIFLTKELTSEIKTKINWVIELLFLTQTIFNVNLWGISGQDTALIYVLIILLGANLHECTGSKKVPITILGVGFILALGMPLFSSLAHWNLSTATRFSSLGNGFVIVGLTELYRKIKFRLSLKLSNLIVPLSIISTLPIVSTYWTKLITNLPGDLILRFEYVLICAIGITIITYVIGLGWKYIILNTDLKNFSEVQFPTTFDEGKSAIKKYIVKYQRQLFALFTIYCVAYLSFVGVLTTFKASMLVMIFVRLQGMIIVNAFFLWLIYRGLLAITNRYWVSLIISLFAEIFWTIANQIKIEVRNDPILPAEVKMFQAYGDVFKMVPNGVLIIAILLIFALVFGIFYLERKHQVKIEQRPLKRLIVIVIITLIFGSSCFWNHPGNRVGMLLKAFGNDPAFYDQLEGVQNSGPLVQLLNNIDVTVMNRPKDYNRVTMEKVAKHYRQEAKKINKQRTNELHKQSIIFNLSESFSDPRQVPNILISKNPIKRIDAIKSQTTSGLMLSSGYGGGTANMEYMTLTGLPVASFMPMLTIPYTQLVPGMSYSWSFNQLFKTSTAIHPYEGTFYSRISVYKKFKFNKFMYLGSKYKIKHQKKLDRSPYLSDQTAYENTLDQLKLHPNGQFINLISMQNHFPFDRNYYDLPSEYKLKITNQTSVSQLKDYVGGIHHTDQEVQQFITKLDQLKQPVTVVFYGDHVPGIYANSFAKDGEKLHETDYFIYSNKAARAQGAKNLTKDTKFVAPNEFMAMVAEQTNSKVTPYLAFLTDAWHDLPAEVMNMTGEQSNSYAPHPQFVTRQGKIISQKHFTKKQKQLYHDYQLIQYDLTAGKQYLIKDWKMK</sequence>
<protein>
    <submittedName>
        <fullName evidence="9">Sulfatase-like hydrolase/transferase</fullName>
    </submittedName>
</protein>
<evidence type="ECO:0000256" key="6">
    <source>
        <dbReference type="ARBA" id="ARBA00023136"/>
    </source>
</evidence>
<reference evidence="9 10" key="1">
    <citation type="journal article" date="2021" name="Sci. Rep.">
        <title>The distribution of antibiotic resistance genes in chicken gut microbiota commensals.</title>
        <authorList>
            <person name="Juricova H."/>
            <person name="Matiasovicova J."/>
            <person name="Kubasova T."/>
            <person name="Cejkova D."/>
            <person name="Rychlik I."/>
        </authorList>
    </citation>
    <scope>NUCLEOTIDE SEQUENCE [LARGE SCALE GENOMIC DNA]</scope>
    <source>
        <strain evidence="9 10">An810</strain>
    </source>
</reference>
<feature type="transmembrane region" description="Helical" evidence="7">
    <location>
        <begin position="165"/>
        <end position="186"/>
    </location>
</feature>
<evidence type="ECO:0000256" key="1">
    <source>
        <dbReference type="ARBA" id="ARBA00004651"/>
    </source>
</evidence>
<dbReference type="InterPro" id="IPR000917">
    <property type="entry name" value="Sulfatase_N"/>
</dbReference>
<evidence type="ECO:0000313" key="10">
    <source>
        <dbReference type="Proteomes" id="UP000776629"/>
    </source>
</evidence>
<feature type="domain" description="Sulfatase N-terminal" evidence="8">
    <location>
        <begin position="610"/>
        <end position="898"/>
    </location>
</feature>
<feature type="transmembrane region" description="Helical" evidence="7">
    <location>
        <begin position="426"/>
        <end position="443"/>
    </location>
</feature>
<feature type="transmembrane region" description="Helical" evidence="7">
    <location>
        <begin position="61"/>
        <end position="80"/>
    </location>
</feature>
<feature type="transmembrane region" description="Helical" evidence="7">
    <location>
        <begin position="507"/>
        <end position="529"/>
    </location>
</feature>
<dbReference type="InterPro" id="IPR050448">
    <property type="entry name" value="OpgB/LTA_synthase_biosynth"/>
</dbReference>
<evidence type="ECO:0000256" key="7">
    <source>
        <dbReference type="SAM" id="Phobius"/>
    </source>
</evidence>
<dbReference type="Proteomes" id="UP000776629">
    <property type="component" value="Unassembled WGS sequence"/>
</dbReference>
<dbReference type="PANTHER" id="PTHR47371:SF3">
    <property type="entry name" value="PHOSPHOGLYCEROL TRANSFERASE I"/>
    <property type="match status" value="1"/>
</dbReference>
<organism evidence="9 10">
    <name type="scientific">Limosilactobacillus alvi</name>
    <dbReference type="NCBI Taxonomy" id="990412"/>
    <lineage>
        <taxon>Bacteria</taxon>
        <taxon>Bacillati</taxon>
        <taxon>Bacillota</taxon>
        <taxon>Bacilli</taxon>
        <taxon>Lactobacillales</taxon>
        <taxon>Lactobacillaceae</taxon>
        <taxon>Limosilactobacillus</taxon>
    </lineage>
</organism>
<evidence type="ECO:0000256" key="2">
    <source>
        <dbReference type="ARBA" id="ARBA00004936"/>
    </source>
</evidence>
<feature type="transmembrane region" description="Helical" evidence="7">
    <location>
        <begin position="216"/>
        <end position="236"/>
    </location>
</feature>
<feature type="transmembrane region" description="Helical" evidence="7">
    <location>
        <begin position="5"/>
        <end position="25"/>
    </location>
</feature>
<evidence type="ECO:0000259" key="8">
    <source>
        <dbReference type="Pfam" id="PF00884"/>
    </source>
</evidence>
<comment type="subcellular location">
    <subcellularLocation>
        <location evidence="1">Cell membrane</location>
        <topology evidence="1">Multi-pass membrane protein</topology>
    </subcellularLocation>
</comment>
<feature type="transmembrane region" description="Helical" evidence="7">
    <location>
        <begin position="393"/>
        <end position="414"/>
    </location>
</feature>
<dbReference type="Pfam" id="PF00884">
    <property type="entry name" value="Sulfatase"/>
    <property type="match status" value="1"/>
</dbReference>